<evidence type="ECO:0000259" key="2">
    <source>
        <dbReference type="Pfam" id="PF01458"/>
    </source>
</evidence>
<dbReference type="PANTHER" id="PTHR30508">
    <property type="entry name" value="FES CLUSTER ASSEMBLY PROTEIN SUF"/>
    <property type="match status" value="1"/>
</dbReference>
<dbReference type="InterPro" id="IPR055346">
    <property type="entry name" value="Fe-S_cluster_assembly_SufBD"/>
</dbReference>
<dbReference type="Pfam" id="PF19295">
    <property type="entry name" value="SufBD_N"/>
    <property type="match status" value="1"/>
</dbReference>
<protein>
    <submittedName>
        <fullName evidence="4">SufD family Fe-S cluster assembly protein</fullName>
    </submittedName>
</protein>
<organism evidence="4 5">
    <name type="scientific">Nicoliella lavandulae</name>
    <dbReference type="NCBI Taxonomy" id="3082954"/>
    <lineage>
        <taxon>Bacteria</taxon>
        <taxon>Bacillati</taxon>
        <taxon>Bacillota</taxon>
        <taxon>Bacilli</taxon>
        <taxon>Lactobacillales</taxon>
        <taxon>Lactobacillaceae</taxon>
        <taxon>Nicoliella</taxon>
    </lineage>
</organism>
<evidence type="ECO:0000259" key="3">
    <source>
        <dbReference type="Pfam" id="PF19295"/>
    </source>
</evidence>
<accession>A0ABU8SLZ5</accession>
<comment type="caution">
    <text evidence="4">The sequence shown here is derived from an EMBL/GenBank/DDBJ whole genome shotgun (WGS) entry which is preliminary data.</text>
</comment>
<dbReference type="EMBL" id="JAWMWH010000003">
    <property type="protein sequence ID" value="MEJ6400928.1"/>
    <property type="molecule type" value="Genomic_DNA"/>
</dbReference>
<reference evidence="4 5" key="1">
    <citation type="submission" date="2023-10" db="EMBL/GenBank/DDBJ databases">
        <title>Nicoliella lavandulae sp. nov. isolated from Lavandula angustifolia flowers.</title>
        <authorList>
            <person name="Alcantara C."/>
            <person name="Zuniga M."/>
            <person name="Landete J.M."/>
            <person name="Monedero V."/>
        </authorList>
    </citation>
    <scope>NUCLEOTIDE SEQUENCE [LARGE SCALE GENOMIC DNA]</scope>
    <source>
        <strain evidence="4 5">Es01</strain>
    </source>
</reference>
<evidence type="ECO:0000313" key="5">
    <source>
        <dbReference type="Proteomes" id="UP001370590"/>
    </source>
</evidence>
<evidence type="ECO:0000313" key="4">
    <source>
        <dbReference type="EMBL" id="MEJ6400928.1"/>
    </source>
</evidence>
<evidence type="ECO:0000256" key="1">
    <source>
        <dbReference type="ARBA" id="ARBA00043967"/>
    </source>
</evidence>
<gene>
    <name evidence="4" type="ORF">R4146_07195</name>
</gene>
<dbReference type="Pfam" id="PF01458">
    <property type="entry name" value="SUFBD_core"/>
    <property type="match status" value="1"/>
</dbReference>
<dbReference type="InterPro" id="IPR045595">
    <property type="entry name" value="SufBD_N"/>
</dbReference>
<sequence>MKSMTIEEFARANQEPEWLQVKRQVVSQMISDFSMDPKKRAYRYSVPELHARQINPDNQAPAKLASKGVIMMDLFAAASQYPEFVQENLMEKAIEWRNNAFNARHLAYLQSGAFIYLPPNTVLNEPIELSHLIDHQVQEKHLLIIAGANAKSTFTFADLTRDNANDCLMVEVLLGDNAHVEYYDAANSNAHHNHRVLNAYLAQNADLKTFVGLFNRFDTCYESHFSLDGQSSSGEINIVNLGDGHQKQTIQADIVNESPNTHGEIKERGIVADHAKTHCYTNGIIHPNGYGSYSDQTSRLLTLDETSRGEVDPVLLIENYDVIAGHAASVGKVDADQLYYLNSRGIPIRDAKVLLIRGFLLPLVNEFPDQSMRKQMMQKLEERFYVE</sequence>
<comment type="similarity">
    <text evidence="1">Belongs to the iron-sulfur cluster assembly SufBD family.</text>
</comment>
<dbReference type="InterPro" id="IPR037284">
    <property type="entry name" value="SUF_FeS_clus_asmbl_SufBD_sf"/>
</dbReference>
<dbReference type="InterPro" id="IPR000825">
    <property type="entry name" value="SUF_FeS_clus_asmbl_SufBD_core"/>
</dbReference>
<feature type="domain" description="SUF system FeS cluster assembly SufBD core" evidence="2">
    <location>
        <begin position="136"/>
        <end position="359"/>
    </location>
</feature>
<dbReference type="RefSeq" id="WP_339960780.1">
    <property type="nucleotide sequence ID" value="NZ_JAWMWH010000003.1"/>
</dbReference>
<proteinExistence type="inferred from homology"/>
<dbReference type="Proteomes" id="UP001370590">
    <property type="component" value="Unassembled WGS sequence"/>
</dbReference>
<dbReference type="PANTHER" id="PTHR30508:SF1">
    <property type="entry name" value="UPF0051 PROTEIN ABCI8, CHLOROPLASTIC-RELATED"/>
    <property type="match status" value="1"/>
</dbReference>
<dbReference type="SUPFAM" id="SSF101960">
    <property type="entry name" value="Stabilizer of iron transporter SufD"/>
    <property type="match status" value="1"/>
</dbReference>
<name>A0ABU8SLZ5_9LACO</name>
<keyword evidence="5" id="KW-1185">Reference proteome</keyword>
<feature type="domain" description="SUF system FeS cluster assembly SufBD N-terminal" evidence="3">
    <location>
        <begin position="58"/>
        <end position="128"/>
    </location>
</feature>